<evidence type="ECO:0000256" key="5">
    <source>
        <dbReference type="ARBA" id="ARBA00022833"/>
    </source>
</evidence>
<evidence type="ECO:0000256" key="4">
    <source>
        <dbReference type="ARBA" id="ARBA00022771"/>
    </source>
</evidence>
<keyword evidence="4 9" id="KW-0863">Zinc-finger</keyword>
<keyword evidence="3" id="KW-0479">Metal-binding</keyword>
<feature type="chain" id="PRO_5042295827" description="RING-type domain-containing protein" evidence="10">
    <location>
        <begin position="16"/>
        <end position="136"/>
    </location>
</feature>
<accession>A0AAD3TEY7</accession>
<keyword evidence="2" id="KW-0812">Transmembrane</keyword>
<evidence type="ECO:0000313" key="12">
    <source>
        <dbReference type="EMBL" id="GMH27347.1"/>
    </source>
</evidence>
<dbReference type="AlphaFoldDB" id="A0AAD3TEY7"/>
<gene>
    <name evidence="12" type="ORF">Nepgr_029190</name>
</gene>
<evidence type="ECO:0000259" key="11">
    <source>
        <dbReference type="PROSITE" id="PS50089"/>
    </source>
</evidence>
<organism evidence="12 13">
    <name type="scientific">Nepenthes gracilis</name>
    <name type="common">Slender pitcher plant</name>
    <dbReference type="NCBI Taxonomy" id="150966"/>
    <lineage>
        <taxon>Eukaryota</taxon>
        <taxon>Viridiplantae</taxon>
        <taxon>Streptophyta</taxon>
        <taxon>Embryophyta</taxon>
        <taxon>Tracheophyta</taxon>
        <taxon>Spermatophyta</taxon>
        <taxon>Magnoliopsida</taxon>
        <taxon>eudicotyledons</taxon>
        <taxon>Gunneridae</taxon>
        <taxon>Pentapetalae</taxon>
        <taxon>Caryophyllales</taxon>
        <taxon>Nepenthaceae</taxon>
        <taxon>Nepenthes</taxon>
    </lineage>
</organism>
<evidence type="ECO:0000256" key="3">
    <source>
        <dbReference type="ARBA" id="ARBA00022723"/>
    </source>
</evidence>
<name>A0AAD3TEY7_NEPGR</name>
<comment type="caution">
    <text evidence="12">The sequence shown here is derived from an EMBL/GenBank/DDBJ whole genome shotgun (WGS) entry which is preliminary data.</text>
</comment>
<proteinExistence type="inferred from homology"/>
<evidence type="ECO:0000256" key="7">
    <source>
        <dbReference type="ARBA" id="ARBA00023136"/>
    </source>
</evidence>
<reference evidence="12" key="1">
    <citation type="submission" date="2023-05" db="EMBL/GenBank/DDBJ databases">
        <title>Nepenthes gracilis genome sequencing.</title>
        <authorList>
            <person name="Fukushima K."/>
        </authorList>
    </citation>
    <scope>NUCLEOTIDE SEQUENCE</scope>
    <source>
        <strain evidence="12">SING2019-196</strain>
    </source>
</reference>
<dbReference type="PANTHER" id="PTHR46539">
    <property type="entry name" value="E3 UBIQUITIN-PROTEIN LIGASE ATL42"/>
    <property type="match status" value="1"/>
</dbReference>
<dbReference type="PROSITE" id="PS50089">
    <property type="entry name" value="ZF_RING_2"/>
    <property type="match status" value="1"/>
</dbReference>
<dbReference type="SMART" id="SM00184">
    <property type="entry name" value="RING"/>
    <property type="match status" value="1"/>
</dbReference>
<evidence type="ECO:0000256" key="9">
    <source>
        <dbReference type="PROSITE-ProRule" id="PRU00175"/>
    </source>
</evidence>
<dbReference type="InterPro" id="IPR013083">
    <property type="entry name" value="Znf_RING/FYVE/PHD"/>
</dbReference>
<dbReference type="Pfam" id="PF13639">
    <property type="entry name" value="zf-RING_2"/>
    <property type="match status" value="1"/>
</dbReference>
<dbReference type="Gene3D" id="3.30.40.10">
    <property type="entry name" value="Zinc/RING finger domain, C3HC4 (zinc finger)"/>
    <property type="match status" value="1"/>
</dbReference>
<comment type="similarity">
    <text evidence="8">Belongs to the RING-type zinc finger family. ATL subfamily.</text>
</comment>
<comment type="subcellular location">
    <subcellularLocation>
        <location evidence="1">Membrane</location>
    </subcellularLocation>
</comment>
<evidence type="ECO:0000256" key="6">
    <source>
        <dbReference type="ARBA" id="ARBA00022989"/>
    </source>
</evidence>
<evidence type="ECO:0000256" key="8">
    <source>
        <dbReference type="ARBA" id="ARBA00024209"/>
    </source>
</evidence>
<evidence type="ECO:0000313" key="13">
    <source>
        <dbReference type="Proteomes" id="UP001279734"/>
    </source>
</evidence>
<evidence type="ECO:0000256" key="10">
    <source>
        <dbReference type="SAM" id="SignalP"/>
    </source>
</evidence>
<feature type="signal peptide" evidence="10">
    <location>
        <begin position="1"/>
        <end position="15"/>
    </location>
</feature>
<dbReference type="EMBL" id="BSYO01000032">
    <property type="protein sequence ID" value="GMH27347.1"/>
    <property type="molecule type" value="Genomic_DNA"/>
</dbReference>
<protein>
    <recommendedName>
        <fullName evidence="11">RING-type domain-containing protein</fullName>
    </recommendedName>
</protein>
<keyword evidence="13" id="KW-1185">Reference proteome</keyword>
<keyword evidence="10" id="KW-0732">Signal</keyword>
<keyword evidence="7" id="KW-0472">Membrane</keyword>
<dbReference type="GO" id="GO:0008270">
    <property type="term" value="F:zinc ion binding"/>
    <property type="evidence" value="ECO:0007669"/>
    <property type="project" value="UniProtKB-KW"/>
</dbReference>
<dbReference type="GO" id="GO:0016020">
    <property type="term" value="C:membrane"/>
    <property type="evidence" value="ECO:0007669"/>
    <property type="project" value="UniProtKB-SubCell"/>
</dbReference>
<dbReference type="Proteomes" id="UP001279734">
    <property type="component" value="Unassembled WGS sequence"/>
</dbReference>
<keyword evidence="5" id="KW-0862">Zinc</keyword>
<dbReference type="SUPFAM" id="SSF57850">
    <property type="entry name" value="RING/U-box"/>
    <property type="match status" value="1"/>
</dbReference>
<keyword evidence="6" id="KW-1133">Transmembrane helix</keyword>
<sequence length="136" mass="14461">MLVAVFLAFFLPCAGMSAVFVVYMCLLWYSASCGGSGNGQTEFISPVKPVSGKGLTAMELEKLPRVSGKELVSGTDCAVCLEEIESEQPARLVPGCSHGFHLQCADAWLSLHSVCPVCRSKLPPPDFFASASQNPC</sequence>
<evidence type="ECO:0000256" key="2">
    <source>
        <dbReference type="ARBA" id="ARBA00022692"/>
    </source>
</evidence>
<feature type="domain" description="RING-type" evidence="11">
    <location>
        <begin position="77"/>
        <end position="119"/>
    </location>
</feature>
<dbReference type="InterPro" id="IPR001841">
    <property type="entry name" value="Znf_RING"/>
</dbReference>
<dbReference type="PANTHER" id="PTHR46539:SF2">
    <property type="entry name" value="RING-H2 FINGER PROTEIN ATL43"/>
    <property type="match status" value="1"/>
</dbReference>
<evidence type="ECO:0000256" key="1">
    <source>
        <dbReference type="ARBA" id="ARBA00004370"/>
    </source>
</evidence>